<dbReference type="Proteomes" id="UP000018958">
    <property type="component" value="Unassembled WGS sequence"/>
</dbReference>
<organism evidence="1 2">
    <name type="scientific">Phytophthora nicotianae CJ01A1</name>
    <dbReference type="NCBI Taxonomy" id="1317063"/>
    <lineage>
        <taxon>Eukaryota</taxon>
        <taxon>Sar</taxon>
        <taxon>Stramenopiles</taxon>
        <taxon>Oomycota</taxon>
        <taxon>Peronosporomycetes</taxon>
        <taxon>Peronosporales</taxon>
        <taxon>Peronosporaceae</taxon>
        <taxon>Phytophthora</taxon>
    </lineage>
</organism>
<proteinExistence type="predicted"/>
<gene>
    <name evidence="1" type="ORF">F441_17607</name>
</gene>
<dbReference type="EMBL" id="ANIX01003499">
    <property type="protein sequence ID" value="ETP05907.1"/>
    <property type="molecule type" value="Genomic_DNA"/>
</dbReference>
<name>W2W5U4_PHYNI</name>
<reference evidence="1 2" key="1">
    <citation type="submission" date="2013-11" db="EMBL/GenBank/DDBJ databases">
        <title>The Genome Sequence of Phytophthora parasitica CJ01A1.</title>
        <authorList>
            <consortium name="The Broad Institute Genomics Platform"/>
            <person name="Russ C."/>
            <person name="Tyler B."/>
            <person name="Panabieres F."/>
            <person name="Shan W."/>
            <person name="Tripathy S."/>
            <person name="Grunwald N."/>
            <person name="Machado M."/>
            <person name="Johnson C.S."/>
            <person name="Walker B."/>
            <person name="Young S.K."/>
            <person name="Zeng Q."/>
            <person name="Gargeya S."/>
            <person name="Fitzgerald M."/>
            <person name="Haas B."/>
            <person name="Abouelleil A."/>
            <person name="Allen A.W."/>
            <person name="Alvarado L."/>
            <person name="Arachchi H.M."/>
            <person name="Berlin A.M."/>
            <person name="Chapman S.B."/>
            <person name="Gainer-Dewar J."/>
            <person name="Goldberg J."/>
            <person name="Griggs A."/>
            <person name="Gujja S."/>
            <person name="Hansen M."/>
            <person name="Howarth C."/>
            <person name="Imamovic A."/>
            <person name="Ireland A."/>
            <person name="Larimer J."/>
            <person name="McCowan C."/>
            <person name="Murphy C."/>
            <person name="Pearson M."/>
            <person name="Poon T.W."/>
            <person name="Priest M."/>
            <person name="Roberts A."/>
            <person name="Saif S."/>
            <person name="Shea T."/>
            <person name="Sisk P."/>
            <person name="Sykes S."/>
            <person name="Wortman J."/>
            <person name="Nusbaum C."/>
            <person name="Birren B."/>
        </authorList>
    </citation>
    <scope>NUCLEOTIDE SEQUENCE [LARGE SCALE GENOMIC DNA]</scope>
    <source>
        <strain evidence="1 2">CJ01A1</strain>
    </source>
</reference>
<accession>W2W5U4</accession>
<dbReference type="AlphaFoldDB" id="W2W5U4"/>
<evidence type="ECO:0000313" key="1">
    <source>
        <dbReference type="EMBL" id="ETP05907.1"/>
    </source>
</evidence>
<protein>
    <submittedName>
        <fullName evidence="1">Uncharacterized protein</fullName>
    </submittedName>
</protein>
<sequence length="201" mass="22934">MQLLQQGLSQCDIRAIIPVGGSRVDRLRKIRELGPEAWHTRRSQAAPWHAFSDEDIEAFKLHCATWILEDGFPCAHRRPRQYFTEPNLTWVVVHAHYVDDITRNELTARTLSYTLGLRNPTSEAEKKNILQEKTTQINEAVAQNRFVSAFIKSYTALHAPDQQLPDDIIPDTYDSCDGDTIVEPISEDDGEHNVTRVQIQA</sequence>
<comment type="caution">
    <text evidence="1">The sequence shown here is derived from an EMBL/GenBank/DDBJ whole genome shotgun (WGS) entry which is preliminary data.</text>
</comment>
<evidence type="ECO:0000313" key="2">
    <source>
        <dbReference type="Proteomes" id="UP000018958"/>
    </source>
</evidence>